<evidence type="ECO:0000313" key="1">
    <source>
        <dbReference type="EMBL" id="BAG41448.1"/>
    </source>
</evidence>
<name>B2ZXM2_9CAUD</name>
<sequence length="188" mass="21449">MWPCARSLLFSRWSRRLKRPRPKWCPRTATREQMYADMVQVLGQMKDNYQGTALHALKEQHVVVTRAPIIPIAPGLEAVKLKAQGFNVQDMGGYPVIHDQLVLGVSRKAVEATNGGKAPKPDSFFKMAASLKRQLEKRMKQKLVFVDEKSHGAHGGSWFWLMKERDADQLARAFPSKQIKIQRFGFAF</sequence>
<dbReference type="KEGG" id="vg:6369787"/>
<dbReference type="EMBL" id="AB366653">
    <property type="protein sequence ID" value="BAG41448.1"/>
    <property type="molecule type" value="Genomic_DNA"/>
</dbReference>
<keyword evidence="2" id="KW-1185">Reference proteome</keyword>
<dbReference type="GeneID" id="6369787"/>
<organism evidence="1 2">
    <name type="scientific">Ralstonia phage phiRSL1</name>
    <dbReference type="NCBI Taxonomy" id="1980924"/>
    <lineage>
        <taxon>Viruses</taxon>
        <taxon>Duplodnaviria</taxon>
        <taxon>Heunggongvirae</taxon>
        <taxon>Uroviricota</taxon>
        <taxon>Caudoviricetes</taxon>
        <taxon>Mieseafarmvirus</taxon>
        <taxon>Mieseafarmvirus RSL1</taxon>
    </lineage>
</organism>
<evidence type="ECO:0000313" key="2">
    <source>
        <dbReference type="Proteomes" id="UP000001034"/>
    </source>
</evidence>
<reference evidence="1 2" key="1">
    <citation type="journal article" date="2010" name="Virology">
        <title>A jumbo phage infecting the phytopathogen Ralstonia solanacearum defines a new lineage of the Myoviridae family.</title>
        <authorList>
            <person name="Yamada T."/>
            <person name="Satoh S."/>
            <person name="Ishikawa H."/>
            <person name="Fujiwara A."/>
            <person name="Kawasaki T."/>
            <person name="Fujie M."/>
            <person name="Ogata H."/>
        </authorList>
    </citation>
    <scope>NUCLEOTIDE SEQUENCE [LARGE SCALE GENOMIC DNA]</scope>
</reference>
<accession>B2ZXM2</accession>
<proteinExistence type="predicted"/>
<dbReference type="Proteomes" id="UP000001034">
    <property type="component" value="Segment"/>
</dbReference>
<dbReference type="RefSeq" id="YP_001949878.1">
    <property type="nucleotide sequence ID" value="NC_010811.2"/>
</dbReference>
<protein>
    <submittedName>
        <fullName evidence="1">Uncharacterized protein</fullName>
    </submittedName>
</protein>